<evidence type="ECO:0000313" key="6">
    <source>
        <dbReference type="Proteomes" id="UP000035301"/>
    </source>
</evidence>
<keyword evidence="3" id="KW-0560">Oxidoreductase</keyword>
<comment type="caution">
    <text evidence="5">The sequence shown here is derived from an EMBL/GenBank/DDBJ whole genome shotgun (WGS) entry which is preliminary data.</text>
</comment>
<organism evidence="5 6">
    <name type="scientific">Methanoculleus sediminis</name>
    <dbReference type="NCBI Taxonomy" id="1550566"/>
    <lineage>
        <taxon>Archaea</taxon>
        <taxon>Methanobacteriati</taxon>
        <taxon>Methanobacteriota</taxon>
        <taxon>Stenosarchaea group</taxon>
        <taxon>Methanomicrobia</taxon>
        <taxon>Methanomicrobiales</taxon>
        <taxon>Methanomicrobiaceae</taxon>
        <taxon>Methanoculleus</taxon>
    </lineage>
</organism>
<keyword evidence="1" id="KW-0408">Iron</keyword>
<dbReference type="PATRIC" id="fig|1550566.3.peg.276"/>
<dbReference type="InterPro" id="IPR016101">
    <property type="entry name" value="CO_DH_a-bundle"/>
</dbReference>
<protein>
    <submittedName>
        <fullName evidence="5">Uncharacterized protein</fullName>
    </submittedName>
</protein>
<dbReference type="GO" id="GO:0016151">
    <property type="term" value="F:nickel cation binding"/>
    <property type="evidence" value="ECO:0007669"/>
    <property type="project" value="InterPro"/>
</dbReference>
<gene>
    <name evidence="5" type="ORF">SZ63_01290</name>
</gene>
<keyword evidence="2" id="KW-0533">Nickel</keyword>
<reference evidence="5 6" key="1">
    <citation type="journal article" date="2015" name="Int. J. Syst. Evol. Microbiol.">
        <title>Methanoculleus sediminis sp. nov., a methanogen from sediments near a submarine mud volcano.</title>
        <authorList>
            <person name="Chen S.C."/>
            <person name="Chen M.F."/>
            <person name="Lai M.C."/>
            <person name="Weng C.Y."/>
            <person name="Wu S.Y."/>
            <person name="Lin S."/>
            <person name="Yang T.F."/>
            <person name="Chen P.C."/>
        </authorList>
    </citation>
    <scope>NUCLEOTIDE SEQUENCE [LARGE SCALE GENOMIC DNA]</scope>
    <source>
        <strain evidence="5 6">S3Fa</strain>
    </source>
</reference>
<proteinExistence type="predicted"/>
<evidence type="ECO:0000256" key="3">
    <source>
        <dbReference type="ARBA" id="ARBA00023002"/>
    </source>
</evidence>
<accession>A0A0H1R2Q7</accession>
<evidence type="ECO:0000256" key="4">
    <source>
        <dbReference type="SAM" id="MobiDB-lite"/>
    </source>
</evidence>
<feature type="region of interest" description="Disordered" evidence="4">
    <location>
        <begin position="1"/>
        <end position="25"/>
    </location>
</feature>
<evidence type="ECO:0000313" key="5">
    <source>
        <dbReference type="EMBL" id="KLK89398.1"/>
    </source>
</evidence>
<keyword evidence="1" id="KW-0411">Iron-sulfur</keyword>
<sequence>MRDAREPAAGNPAGKPDSGAGPRPGCSRFISCPSKTLPPADKPFITRRDVNCATTCNTGSCRCSKESTYKRQANRNIPRKVPHIEETDQVWIEAGFIPPADCREAVALLHRLAMDEEPTASLLSSVLTITITSGERDCDYRILDPAKLRRTAGEYGIEPAGRNDGEIAHAVTLAIIGEYGASIQEVRR</sequence>
<dbReference type="GO" id="GO:0051539">
    <property type="term" value="F:4 iron, 4 sulfur cluster binding"/>
    <property type="evidence" value="ECO:0007669"/>
    <property type="project" value="UniProtKB-KW"/>
</dbReference>
<keyword evidence="1" id="KW-0004">4Fe-4S</keyword>
<dbReference type="Proteomes" id="UP000035301">
    <property type="component" value="Unassembled WGS sequence"/>
</dbReference>
<keyword evidence="1" id="KW-0479">Metal-binding</keyword>
<dbReference type="GO" id="GO:0043885">
    <property type="term" value="F:anaerobic carbon-monoxide dehydrogenase activity"/>
    <property type="evidence" value="ECO:0007669"/>
    <property type="project" value="InterPro"/>
</dbReference>
<keyword evidence="6" id="KW-1185">Reference proteome</keyword>
<dbReference type="AlphaFoldDB" id="A0A0H1R2Q7"/>
<evidence type="ECO:0000256" key="2">
    <source>
        <dbReference type="ARBA" id="ARBA00022596"/>
    </source>
</evidence>
<dbReference type="GO" id="GO:0006091">
    <property type="term" value="P:generation of precursor metabolites and energy"/>
    <property type="evidence" value="ECO:0007669"/>
    <property type="project" value="InterPro"/>
</dbReference>
<dbReference type="OrthoDB" id="107324at2157"/>
<name>A0A0H1R2Q7_9EURY</name>
<evidence type="ECO:0000256" key="1">
    <source>
        <dbReference type="ARBA" id="ARBA00022485"/>
    </source>
</evidence>
<dbReference type="Gene3D" id="1.20.1270.30">
    <property type="match status" value="1"/>
</dbReference>
<dbReference type="EMBL" id="JXOJ01000001">
    <property type="protein sequence ID" value="KLK89398.1"/>
    <property type="molecule type" value="Genomic_DNA"/>
</dbReference>
<dbReference type="STRING" id="1550566.SZ63_01290"/>